<protein>
    <submittedName>
        <fullName evidence="9">Rhomboid family intramembrane serine protease</fullName>
    </submittedName>
</protein>
<keyword evidence="4" id="KW-0378">Hydrolase</keyword>
<evidence type="ECO:0000256" key="5">
    <source>
        <dbReference type="ARBA" id="ARBA00022989"/>
    </source>
</evidence>
<comment type="similarity">
    <text evidence="2">Belongs to the peptidase S54 family.</text>
</comment>
<dbReference type="PANTHER" id="PTHR43731">
    <property type="entry name" value="RHOMBOID PROTEASE"/>
    <property type="match status" value="1"/>
</dbReference>
<comment type="caution">
    <text evidence="9">The sequence shown here is derived from an EMBL/GenBank/DDBJ whole genome shotgun (WGS) entry which is preliminary data.</text>
</comment>
<organism evidence="9 10">
    <name type="scientific">Flavobacterium suaedae</name>
    <dbReference type="NCBI Taxonomy" id="1767027"/>
    <lineage>
        <taxon>Bacteria</taxon>
        <taxon>Pseudomonadati</taxon>
        <taxon>Bacteroidota</taxon>
        <taxon>Flavobacteriia</taxon>
        <taxon>Flavobacteriales</taxon>
        <taxon>Flavobacteriaceae</taxon>
        <taxon>Flavobacterium</taxon>
    </lineage>
</organism>
<comment type="subcellular location">
    <subcellularLocation>
        <location evidence="1">Membrane</location>
        <topology evidence="1">Multi-pass membrane protein</topology>
    </subcellularLocation>
</comment>
<feature type="transmembrane region" description="Helical" evidence="7">
    <location>
        <begin position="85"/>
        <end position="106"/>
    </location>
</feature>
<keyword evidence="5 7" id="KW-1133">Transmembrane helix</keyword>
<feature type="transmembrane region" description="Helical" evidence="7">
    <location>
        <begin position="222"/>
        <end position="241"/>
    </location>
</feature>
<evidence type="ECO:0000256" key="7">
    <source>
        <dbReference type="SAM" id="Phobius"/>
    </source>
</evidence>
<evidence type="ECO:0000256" key="1">
    <source>
        <dbReference type="ARBA" id="ARBA00004141"/>
    </source>
</evidence>
<dbReference type="InterPro" id="IPR050925">
    <property type="entry name" value="Rhomboid_protease_S54"/>
</dbReference>
<keyword evidence="9" id="KW-0645">Protease</keyword>
<dbReference type="InterPro" id="IPR035952">
    <property type="entry name" value="Rhomboid-like_sf"/>
</dbReference>
<feature type="transmembrane region" description="Helical" evidence="7">
    <location>
        <begin position="12"/>
        <end position="34"/>
    </location>
</feature>
<keyword evidence="6 7" id="KW-0472">Membrane</keyword>
<evidence type="ECO:0000259" key="8">
    <source>
        <dbReference type="Pfam" id="PF01694"/>
    </source>
</evidence>
<dbReference type="RefSeq" id="WP_188620621.1">
    <property type="nucleotide sequence ID" value="NZ_BMJE01000003.1"/>
</dbReference>
<proteinExistence type="inferred from homology"/>
<keyword evidence="3 7" id="KW-0812">Transmembrane</keyword>
<name>A0ABQ1JUL9_9FLAO</name>
<dbReference type="EMBL" id="BMJE01000003">
    <property type="protein sequence ID" value="GGB75896.1"/>
    <property type="molecule type" value="Genomic_DNA"/>
</dbReference>
<dbReference type="SUPFAM" id="SSF144091">
    <property type="entry name" value="Rhomboid-like"/>
    <property type="match status" value="1"/>
</dbReference>
<gene>
    <name evidence="9" type="ORF">GCM10007424_14840</name>
</gene>
<reference evidence="10" key="1">
    <citation type="journal article" date="2019" name="Int. J. Syst. Evol. Microbiol.">
        <title>The Global Catalogue of Microorganisms (GCM) 10K type strain sequencing project: providing services to taxonomists for standard genome sequencing and annotation.</title>
        <authorList>
            <consortium name="The Broad Institute Genomics Platform"/>
            <consortium name="The Broad Institute Genome Sequencing Center for Infectious Disease"/>
            <person name="Wu L."/>
            <person name="Ma J."/>
        </authorList>
    </citation>
    <scope>NUCLEOTIDE SEQUENCE [LARGE SCALE GENOMIC DNA]</scope>
    <source>
        <strain evidence="10">CGMCC 1.15461</strain>
    </source>
</reference>
<feature type="transmembrane region" description="Helical" evidence="7">
    <location>
        <begin position="164"/>
        <end position="185"/>
    </location>
</feature>
<feature type="transmembrane region" description="Helical" evidence="7">
    <location>
        <begin position="54"/>
        <end position="73"/>
    </location>
</feature>
<dbReference type="Proteomes" id="UP000615760">
    <property type="component" value="Unassembled WGS sequence"/>
</dbReference>
<evidence type="ECO:0000313" key="10">
    <source>
        <dbReference type="Proteomes" id="UP000615760"/>
    </source>
</evidence>
<accession>A0ABQ1JUL9</accession>
<dbReference type="GO" id="GO:0008233">
    <property type="term" value="F:peptidase activity"/>
    <property type="evidence" value="ECO:0007669"/>
    <property type="project" value="UniProtKB-KW"/>
</dbReference>
<sequence length="252" mass="28760">MMRVTETVKQLIIINIIFFIGTYIIGPEIAYKYLALHFPKNPDFKPWQIVTHMFMHGGIMHILFNMLGIWMFGSALEQLWGTKKFLFFYFSCGLGAALLHIGVNYYSYYQAIEALTQNGFIESDILSILNQGKFDTRWEEYLSQGRLNNFIDTYIGPMLGASGALYGILVAFAFMFPNASLMLIFLPIPIKAKYFVPGLLLMDLFSGLRGQSIFSSGSGDGIAHFAHLGGALIGFLMMWYWKKNQFNNNRWN</sequence>
<dbReference type="GO" id="GO:0006508">
    <property type="term" value="P:proteolysis"/>
    <property type="evidence" value="ECO:0007669"/>
    <property type="project" value="UniProtKB-KW"/>
</dbReference>
<evidence type="ECO:0000313" key="9">
    <source>
        <dbReference type="EMBL" id="GGB75896.1"/>
    </source>
</evidence>
<dbReference type="PANTHER" id="PTHR43731:SF14">
    <property type="entry name" value="PRESENILIN-ASSOCIATED RHOMBOID-LIKE PROTEIN, MITOCHONDRIAL"/>
    <property type="match status" value="1"/>
</dbReference>
<keyword evidence="10" id="KW-1185">Reference proteome</keyword>
<evidence type="ECO:0000256" key="2">
    <source>
        <dbReference type="ARBA" id="ARBA00009045"/>
    </source>
</evidence>
<dbReference type="InterPro" id="IPR022764">
    <property type="entry name" value="Peptidase_S54_rhomboid_dom"/>
</dbReference>
<evidence type="ECO:0000256" key="4">
    <source>
        <dbReference type="ARBA" id="ARBA00022801"/>
    </source>
</evidence>
<evidence type="ECO:0000256" key="3">
    <source>
        <dbReference type="ARBA" id="ARBA00022692"/>
    </source>
</evidence>
<evidence type="ECO:0000256" key="6">
    <source>
        <dbReference type="ARBA" id="ARBA00023136"/>
    </source>
</evidence>
<dbReference type="Pfam" id="PF01694">
    <property type="entry name" value="Rhomboid"/>
    <property type="match status" value="1"/>
</dbReference>
<dbReference type="SMART" id="SM01160">
    <property type="entry name" value="DUF1751"/>
    <property type="match status" value="1"/>
</dbReference>
<dbReference type="Gene3D" id="1.20.1540.10">
    <property type="entry name" value="Rhomboid-like"/>
    <property type="match status" value="1"/>
</dbReference>
<feature type="domain" description="Peptidase S54 rhomboid" evidence="8">
    <location>
        <begin position="45"/>
        <end position="241"/>
    </location>
</feature>